<dbReference type="InterPro" id="IPR004681">
    <property type="entry name" value="TRAP_DctM"/>
</dbReference>
<dbReference type="GO" id="GO:0022857">
    <property type="term" value="F:transmembrane transporter activity"/>
    <property type="evidence" value="ECO:0007669"/>
    <property type="project" value="UniProtKB-UniRule"/>
</dbReference>
<keyword evidence="5 7" id="KW-1133">Transmembrane helix</keyword>
<comment type="subcellular location">
    <subcellularLocation>
        <location evidence="1 7">Cell inner membrane</location>
        <topology evidence="1 7">Multi-pass membrane protein</topology>
    </subcellularLocation>
</comment>
<feature type="transmembrane region" description="Helical" evidence="7">
    <location>
        <begin position="280"/>
        <end position="301"/>
    </location>
</feature>
<reference evidence="9 10" key="1">
    <citation type="submission" date="2016-10" db="EMBL/GenBank/DDBJ databases">
        <authorList>
            <person name="Varghese N."/>
            <person name="Submissions S."/>
        </authorList>
    </citation>
    <scope>NUCLEOTIDE SEQUENCE [LARGE SCALE GENOMIC DNA]</scope>
    <source>
        <strain evidence="9 10">DSM 18839</strain>
    </source>
</reference>
<dbReference type="NCBIfam" id="TIGR00786">
    <property type="entry name" value="dctM"/>
    <property type="match status" value="1"/>
</dbReference>
<evidence type="ECO:0000256" key="7">
    <source>
        <dbReference type="RuleBase" id="RU369079"/>
    </source>
</evidence>
<feature type="transmembrane region" description="Helical" evidence="7">
    <location>
        <begin position="12"/>
        <end position="40"/>
    </location>
</feature>
<evidence type="ECO:0000256" key="5">
    <source>
        <dbReference type="ARBA" id="ARBA00022989"/>
    </source>
</evidence>
<feature type="transmembrane region" description="Helical" evidence="7">
    <location>
        <begin position="321"/>
        <end position="339"/>
    </location>
</feature>
<dbReference type="PANTHER" id="PTHR33362:SF5">
    <property type="entry name" value="C4-DICARBOXYLATE TRAP TRANSPORTER LARGE PERMEASE PROTEIN DCTM"/>
    <property type="match status" value="1"/>
</dbReference>
<feature type="transmembrane region" description="Helical" evidence="7">
    <location>
        <begin position="222"/>
        <end position="243"/>
    </location>
</feature>
<feature type="transmembrane region" description="Helical" evidence="7">
    <location>
        <begin position="351"/>
        <end position="371"/>
    </location>
</feature>
<evidence type="ECO:0000256" key="6">
    <source>
        <dbReference type="ARBA" id="ARBA00023136"/>
    </source>
</evidence>
<evidence type="ECO:0000256" key="3">
    <source>
        <dbReference type="ARBA" id="ARBA00022519"/>
    </source>
</evidence>
<dbReference type="PIRSF" id="PIRSF006066">
    <property type="entry name" value="HI0050"/>
    <property type="match status" value="1"/>
</dbReference>
<keyword evidence="10" id="KW-1185">Reference proteome</keyword>
<evidence type="ECO:0000256" key="1">
    <source>
        <dbReference type="ARBA" id="ARBA00004429"/>
    </source>
</evidence>
<dbReference type="GO" id="GO:0005886">
    <property type="term" value="C:plasma membrane"/>
    <property type="evidence" value="ECO:0007669"/>
    <property type="project" value="UniProtKB-SubCell"/>
</dbReference>
<dbReference type="Pfam" id="PF06808">
    <property type="entry name" value="DctM"/>
    <property type="match status" value="1"/>
</dbReference>
<feature type="transmembrane region" description="Helical" evidence="7">
    <location>
        <begin position="61"/>
        <end position="81"/>
    </location>
</feature>
<comment type="caution">
    <text evidence="9">The sequence shown here is derived from an EMBL/GenBank/DDBJ whole genome shotgun (WGS) entry which is preliminary data.</text>
</comment>
<evidence type="ECO:0000313" key="10">
    <source>
        <dbReference type="Proteomes" id="UP000198615"/>
    </source>
</evidence>
<dbReference type="RefSeq" id="WP_028794427.1">
    <property type="nucleotide sequence ID" value="NZ_FNBW01000015.1"/>
</dbReference>
<dbReference type="InterPro" id="IPR010656">
    <property type="entry name" value="DctM"/>
</dbReference>
<dbReference type="AlphaFoldDB" id="A0A8G2BL65"/>
<keyword evidence="7" id="KW-0813">Transport</keyword>
<sequence length="436" mass="46235">MLDPATTGIIVGILLLLFLAVGVHIGVALGLGGILGMYLAIGPDAAWAQLATIPFSTTNEFTLAVIPLFILMGSLATTAGITTDLYKAAYNWLGHLRGGLAIATTLASAAFGAACGSTVVNAAVFTRMALPEMTKFGYDKRLSAGCIAASGTLASLIPPSILMVIYAVITEQSIAVLLMAGLVPGILSAAVFVVGIYIWALRRPDMAPTLDTRPPARERYRSLYGVWGIIFLFTLVIGGIYTGFFVPTYAGAVGAFGAFLIVLAKGRFTGKSMVETFKDAGVTTSVIFIIVIGGILFARFLTYTGLIADISTILLSWDLNPYLYLLAFAVVYLILGMLIEPIAIMVMTLPVMFPILTGVGFDPIWLGVISIKLAEISLMTPPVGLNVYVVRSASPIPLTLEEVFSGVMPFVLMDVITLGLLIAFPAIVTFLPELMR</sequence>
<proteinExistence type="inferred from homology"/>
<evidence type="ECO:0000259" key="8">
    <source>
        <dbReference type="Pfam" id="PF06808"/>
    </source>
</evidence>
<dbReference type="PANTHER" id="PTHR33362">
    <property type="entry name" value="SIALIC ACID TRAP TRANSPORTER PERMEASE PROTEIN SIAT-RELATED"/>
    <property type="match status" value="1"/>
</dbReference>
<feature type="transmembrane region" description="Helical" evidence="7">
    <location>
        <begin position="249"/>
        <end position="268"/>
    </location>
</feature>
<feature type="transmembrane region" description="Helical" evidence="7">
    <location>
        <begin position="175"/>
        <end position="201"/>
    </location>
</feature>
<feature type="transmembrane region" description="Helical" evidence="7">
    <location>
        <begin position="101"/>
        <end position="125"/>
    </location>
</feature>
<comment type="subunit">
    <text evidence="7">The complex comprises the extracytoplasmic solute receptor protein and the two transmembrane proteins.</text>
</comment>
<comment type="similarity">
    <text evidence="7">Belongs to the TRAP transporter large permease family.</text>
</comment>
<dbReference type="EMBL" id="FNBW01000015">
    <property type="protein sequence ID" value="SDG34784.1"/>
    <property type="molecule type" value="Genomic_DNA"/>
</dbReference>
<keyword evidence="6 7" id="KW-0472">Membrane</keyword>
<evidence type="ECO:0000256" key="4">
    <source>
        <dbReference type="ARBA" id="ARBA00022692"/>
    </source>
</evidence>
<keyword evidence="4 7" id="KW-0812">Transmembrane</keyword>
<dbReference type="OrthoDB" id="9790209at2"/>
<name>A0A8G2BL65_9PROT</name>
<evidence type="ECO:0000256" key="2">
    <source>
        <dbReference type="ARBA" id="ARBA00022475"/>
    </source>
</evidence>
<gene>
    <name evidence="9" type="ORF">SAMN05660686_04104</name>
</gene>
<comment type="function">
    <text evidence="7">Part of the tripartite ATP-independent periplasmic (TRAP) transport system.</text>
</comment>
<feature type="transmembrane region" description="Helical" evidence="7">
    <location>
        <begin position="407"/>
        <end position="431"/>
    </location>
</feature>
<accession>A0A8G2BL65</accession>
<protein>
    <recommendedName>
        <fullName evidence="7">TRAP transporter large permease protein</fullName>
    </recommendedName>
</protein>
<organism evidence="9 10">
    <name type="scientific">Thalassobaculum litoreum DSM 18839</name>
    <dbReference type="NCBI Taxonomy" id="1123362"/>
    <lineage>
        <taxon>Bacteria</taxon>
        <taxon>Pseudomonadati</taxon>
        <taxon>Pseudomonadota</taxon>
        <taxon>Alphaproteobacteria</taxon>
        <taxon>Rhodospirillales</taxon>
        <taxon>Thalassobaculaceae</taxon>
        <taxon>Thalassobaculum</taxon>
    </lineage>
</organism>
<keyword evidence="3 7" id="KW-0997">Cell inner membrane</keyword>
<evidence type="ECO:0000313" key="9">
    <source>
        <dbReference type="EMBL" id="SDG34784.1"/>
    </source>
</evidence>
<feature type="transmembrane region" description="Helical" evidence="7">
    <location>
        <begin position="146"/>
        <end position="169"/>
    </location>
</feature>
<dbReference type="Proteomes" id="UP000198615">
    <property type="component" value="Unassembled WGS sequence"/>
</dbReference>
<keyword evidence="2" id="KW-1003">Cell membrane</keyword>
<feature type="domain" description="TRAP C4-dicarboxylate transport system permease DctM subunit" evidence="8">
    <location>
        <begin position="14"/>
        <end position="427"/>
    </location>
</feature>